<name>A0AAD7E3B7_9AGAR</name>
<evidence type="ECO:0000313" key="5">
    <source>
        <dbReference type="Proteomes" id="UP001219525"/>
    </source>
</evidence>
<dbReference type="PANTHER" id="PTHR16943">
    <property type="entry name" value="2-METHYLCITRATE DEHYDRATASE-RELATED"/>
    <property type="match status" value="1"/>
</dbReference>
<dbReference type="InterPro" id="IPR036148">
    <property type="entry name" value="MmgE/PrpD_sf"/>
</dbReference>
<keyword evidence="5" id="KW-1185">Reference proteome</keyword>
<dbReference type="Pfam" id="PF19305">
    <property type="entry name" value="MmgE_PrpD_C"/>
    <property type="match status" value="1"/>
</dbReference>
<dbReference type="GO" id="GO:0016829">
    <property type="term" value="F:lyase activity"/>
    <property type="evidence" value="ECO:0007669"/>
    <property type="project" value="InterPro"/>
</dbReference>
<dbReference type="Pfam" id="PF03972">
    <property type="entry name" value="MmgE_PrpD_N"/>
    <property type="match status" value="1"/>
</dbReference>
<dbReference type="InterPro" id="IPR045337">
    <property type="entry name" value="MmgE_PrpD_C"/>
</dbReference>
<evidence type="ECO:0000313" key="4">
    <source>
        <dbReference type="EMBL" id="KAJ7226125.1"/>
    </source>
</evidence>
<protein>
    <submittedName>
        <fullName evidence="4">2-methylcitrate dehydratase</fullName>
    </submittedName>
</protein>
<dbReference type="InterPro" id="IPR042188">
    <property type="entry name" value="MmgE/PrpD_sf_2"/>
</dbReference>
<evidence type="ECO:0000256" key="1">
    <source>
        <dbReference type="ARBA" id="ARBA00006174"/>
    </source>
</evidence>
<dbReference type="EMBL" id="JARJCW010000004">
    <property type="protein sequence ID" value="KAJ7226125.1"/>
    <property type="molecule type" value="Genomic_DNA"/>
</dbReference>
<sequence length="451" mass="47315">MATERIASWAVDLSYASLPPEVIQAAVNSFYNWVGCALGGAKHPTTTIACEALAPFFGKPTSTLLGHKGAAGERALTDASHAALINGIASHVHDYDDTHLATIIHPTGPVASALLAQAEALGGVKGEDFIVALVAGIEAQCKLGLGVWPKHYDIGWHITSTVGSIGAAVAVGKLMRLQRTPMQHAISIAATQVTGLREMFGSDTKSFHVGRAAQNGLLAAVLAARGYTGSLQAIEAPRGWARVVSVSNDVDGQVATLGQVWEIAANAFKPFPCGIVVHPIIDACIQLHHEMADAGFTATDIARVHARVHPLVLELTGKKTPQDGLQAKFSVYHGGAVGLVLGKAGPAQYDDSVVLRAEIIQLRDKISATADETLGADETEVTVNLGDGTTMKKHIQHAVGSLEVPMTTAQLEDKFIDQVSPVLGLQGAMRASKACRAIQDAKSVTELVKEI</sequence>
<dbReference type="Gene3D" id="3.30.1330.120">
    <property type="entry name" value="2-methylcitrate dehydratase PrpD"/>
    <property type="match status" value="1"/>
</dbReference>
<dbReference type="PANTHER" id="PTHR16943:SF8">
    <property type="entry name" value="2-METHYLCITRATE DEHYDRATASE"/>
    <property type="match status" value="1"/>
</dbReference>
<feature type="domain" description="MmgE/PrpD N-terminal" evidence="2">
    <location>
        <begin position="4"/>
        <end position="251"/>
    </location>
</feature>
<evidence type="ECO:0000259" key="3">
    <source>
        <dbReference type="Pfam" id="PF19305"/>
    </source>
</evidence>
<feature type="domain" description="MmgE/PrpD C-terminal" evidence="3">
    <location>
        <begin position="271"/>
        <end position="429"/>
    </location>
</feature>
<dbReference type="InterPro" id="IPR042183">
    <property type="entry name" value="MmgE/PrpD_sf_1"/>
</dbReference>
<dbReference type="Proteomes" id="UP001219525">
    <property type="component" value="Unassembled WGS sequence"/>
</dbReference>
<dbReference type="InterPro" id="IPR045336">
    <property type="entry name" value="MmgE_PrpD_N"/>
</dbReference>
<dbReference type="SUPFAM" id="SSF103378">
    <property type="entry name" value="2-methylcitrate dehydratase PrpD"/>
    <property type="match status" value="1"/>
</dbReference>
<dbReference type="InterPro" id="IPR005656">
    <property type="entry name" value="MmgE_PrpD"/>
</dbReference>
<proteinExistence type="inferred from homology"/>
<gene>
    <name evidence="4" type="ORF">GGX14DRAFT_132032</name>
</gene>
<comment type="caution">
    <text evidence="4">The sequence shown here is derived from an EMBL/GenBank/DDBJ whole genome shotgun (WGS) entry which is preliminary data.</text>
</comment>
<organism evidence="4 5">
    <name type="scientific">Mycena pura</name>
    <dbReference type="NCBI Taxonomy" id="153505"/>
    <lineage>
        <taxon>Eukaryota</taxon>
        <taxon>Fungi</taxon>
        <taxon>Dikarya</taxon>
        <taxon>Basidiomycota</taxon>
        <taxon>Agaricomycotina</taxon>
        <taxon>Agaricomycetes</taxon>
        <taxon>Agaricomycetidae</taxon>
        <taxon>Agaricales</taxon>
        <taxon>Marasmiineae</taxon>
        <taxon>Mycenaceae</taxon>
        <taxon>Mycena</taxon>
    </lineage>
</organism>
<dbReference type="AlphaFoldDB" id="A0AAD7E3B7"/>
<accession>A0AAD7E3B7</accession>
<comment type="similarity">
    <text evidence="1">Belongs to the PrpD family.</text>
</comment>
<reference evidence="4" key="1">
    <citation type="submission" date="2023-03" db="EMBL/GenBank/DDBJ databases">
        <title>Massive genome expansion in bonnet fungi (Mycena s.s.) driven by repeated elements and novel gene families across ecological guilds.</title>
        <authorList>
            <consortium name="Lawrence Berkeley National Laboratory"/>
            <person name="Harder C.B."/>
            <person name="Miyauchi S."/>
            <person name="Viragh M."/>
            <person name="Kuo A."/>
            <person name="Thoen E."/>
            <person name="Andreopoulos B."/>
            <person name="Lu D."/>
            <person name="Skrede I."/>
            <person name="Drula E."/>
            <person name="Henrissat B."/>
            <person name="Morin E."/>
            <person name="Kohler A."/>
            <person name="Barry K."/>
            <person name="LaButti K."/>
            <person name="Morin E."/>
            <person name="Salamov A."/>
            <person name="Lipzen A."/>
            <person name="Mereny Z."/>
            <person name="Hegedus B."/>
            <person name="Baldrian P."/>
            <person name="Stursova M."/>
            <person name="Weitz H."/>
            <person name="Taylor A."/>
            <person name="Grigoriev I.V."/>
            <person name="Nagy L.G."/>
            <person name="Martin F."/>
            <person name="Kauserud H."/>
        </authorList>
    </citation>
    <scope>NUCLEOTIDE SEQUENCE</scope>
    <source>
        <strain evidence="4">9144</strain>
    </source>
</reference>
<dbReference type="Gene3D" id="1.10.4100.10">
    <property type="entry name" value="2-methylcitrate dehydratase PrpD"/>
    <property type="match status" value="1"/>
</dbReference>
<evidence type="ECO:0000259" key="2">
    <source>
        <dbReference type="Pfam" id="PF03972"/>
    </source>
</evidence>